<comment type="caution">
    <text evidence="1">The sequence shown here is derived from an EMBL/GenBank/DDBJ whole genome shotgun (WGS) entry which is preliminary data.</text>
</comment>
<dbReference type="Proteomes" id="UP001524569">
    <property type="component" value="Unassembled WGS sequence"/>
</dbReference>
<proteinExistence type="predicted"/>
<accession>A0ABT1UJ96</accession>
<reference evidence="1 2" key="1">
    <citation type="submission" date="2022-07" db="EMBL/GenBank/DDBJ databases">
        <title>Methylomonas rivi sp. nov., Methylomonas rosea sp. nov., Methylomonas aureus sp. nov. and Methylomonas subterranea sp. nov., four novel methanotrophs isolated from a freshwater creek and the deep terrestrial subsurface.</title>
        <authorList>
            <person name="Abin C."/>
            <person name="Sankaranarayanan K."/>
            <person name="Garner C."/>
            <person name="Sindelar R."/>
            <person name="Kotary K."/>
            <person name="Garner R."/>
            <person name="Barclay S."/>
            <person name="Lawson P."/>
            <person name="Krumholz L."/>
        </authorList>
    </citation>
    <scope>NUCLEOTIDE SEQUENCE [LARGE SCALE GENOMIC DNA]</scope>
    <source>
        <strain evidence="1 2">SURF-1</strain>
    </source>
</reference>
<name>A0ABT1UJ96_9GAMM</name>
<gene>
    <name evidence="1" type="ORF">NP603_13855</name>
</gene>
<evidence type="ECO:0000313" key="2">
    <source>
        <dbReference type="Proteomes" id="UP001524569"/>
    </source>
</evidence>
<dbReference type="EMBL" id="JANIBM010000017">
    <property type="protein sequence ID" value="MCQ8182202.1"/>
    <property type="molecule type" value="Genomic_DNA"/>
</dbReference>
<evidence type="ECO:0000313" key="1">
    <source>
        <dbReference type="EMBL" id="MCQ8182202.1"/>
    </source>
</evidence>
<dbReference type="RefSeq" id="WP_256611493.1">
    <property type="nucleotide sequence ID" value="NZ_JANIBM010000017.1"/>
</dbReference>
<protein>
    <submittedName>
        <fullName evidence="1">Uncharacterized protein</fullName>
    </submittedName>
</protein>
<sequence length="107" mass="12049">MSDIYAKQNPMPPLSLEERLTVLEIQLETLMFAAFAKQPLLQRDWAESLHTVAQVSAAHQSLPANVLRALTAHADRLVEIDRYADWLKDSLRLDPAQPGEDPTESLE</sequence>
<keyword evidence="2" id="KW-1185">Reference proteome</keyword>
<organism evidence="1 2">
    <name type="scientific">Methylomonas aurea</name>
    <dbReference type="NCBI Taxonomy" id="2952224"/>
    <lineage>
        <taxon>Bacteria</taxon>
        <taxon>Pseudomonadati</taxon>
        <taxon>Pseudomonadota</taxon>
        <taxon>Gammaproteobacteria</taxon>
        <taxon>Methylococcales</taxon>
        <taxon>Methylococcaceae</taxon>
        <taxon>Methylomonas</taxon>
    </lineage>
</organism>